<sequence>DKMGFLCVMETLYGHSAKGNPCVAVANAKIHFIISLKVGVSGVKFVKIVEGSSNSIEFLHFLGEVENVATKEGEKVLQRG</sequence>
<name>A0A8W8LCY6_MAGGI</name>
<reference evidence="1" key="1">
    <citation type="submission" date="2022-08" db="UniProtKB">
        <authorList>
            <consortium name="EnsemblMetazoa"/>
        </authorList>
    </citation>
    <scope>IDENTIFICATION</scope>
    <source>
        <strain evidence="1">05x7-T-G4-1.051#20</strain>
    </source>
</reference>
<dbReference type="AlphaFoldDB" id="A0A8W8LCY6"/>
<keyword evidence="2" id="KW-1185">Reference proteome</keyword>
<evidence type="ECO:0000313" key="1">
    <source>
        <dbReference type="EnsemblMetazoa" id="G27430.31:cds"/>
    </source>
</evidence>
<accession>A0A8W8LCY6</accession>
<proteinExistence type="predicted"/>
<dbReference type="Proteomes" id="UP000005408">
    <property type="component" value="Unassembled WGS sequence"/>
</dbReference>
<protein>
    <submittedName>
        <fullName evidence="1">Uncharacterized protein</fullName>
    </submittedName>
</protein>
<evidence type="ECO:0000313" key="2">
    <source>
        <dbReference type="Proteomes" id="UP000005408"/>
    </source>
</evidence>
<organism evidence="1 2">
    <name type="scientific">Magallana gigas</name>
    <name type="common">Pacific oyster</name>
    <name type="synonym">Crassostrea gigas</name>
    <dbReference type="NCBI Taxonomy" id="29159"/>
    <lineage>
        <taxon>Eukaryota</taxon>
        <taxon>Metazoa</taxon>
        <taxon>Spiralia</taxon>
        <taxon>Lophotrochozoa</taxon>
        <taxon>Mollusca</taxon>
        <taxon>Bivalvia</taxon>
        <taxon>Autobranchia</taxon>
        <taxon>Pteriomorphia</taxon>
        <taxon>Ostreida</taxon>
        <taxon>Ostreoidea</taxon>
        <taxon>Ostreidae</taxon>
        <taxon>Magallana</taxon>
    </lineage>
</organism>
<dbReference type="EnsemblMetazoa" id="G27430.31">
    <property type="protein sequence ID" value="G27430.31:cds"/>
    <property type="gene ID" value="G27430"/>
</dbReference>